<dbReference type="PANTHER" id="PTHR31540:SF1">
    <property type="entry name" value="CENTROSOMAL PROTEIN OF 131 KDA"/>
    <property type="match status" value="1"/>
</dbReference>
<dbReference type="Proteomes" id="UP001607302">
    <property type="component" value="Unassembled WGS sequence"/>
</dbReference>
<feature type="coiled-coil region" evidence="1">
    <location>
        <begin position="661"/>
        <end position="688"/>
    </location>
</feature>
<dbReference type="PANTHER" id="PTHR31540">
    <property type="entry name" value="CENTROSOMAL PROTEIN OF 131 KDA"/>
    <property type="match status" value="1"/>
</dbReference>
<feature type="coiled-coil region" evidence="1">
    <location>
        <begin position="366"/>
        <end position="471"/>
    </location>
</feature>
<feature type="coiled-coil region" evidence="1">
    <location>
        <begin position="194"/>
        <end position="282"/>
    </location>
</feature>
<keyword evidence="1" id="KW-0175">Coiled coil</keyword>
<dbReference type="AlphaFoldDB" id="A0ABD2A0C4"/>
<sequence length="694" mass="81573">MADVIFEERNDFDDSYHPIETNDFVDNADTVSETDKCVNDVKMKMRSLEISDCNQNLIEPSNSSFEQLCKMINDLEGNIIEDVPGSRRFDAASVTDNRGEVPSLNMRYSNQLEPEKDHCKDKCGSIGATYDDIMSFLATLEDDYPNEVHANRSAPNTSAIIQDIFIKDKLSSYLDHNTCDPLRNYFSNAFKDDLSTAQLQLEEKEATIKLLKNELKNEREAACEKLNVEKKKHASKLEMQEKKYQTIVKRHQKFMEKLISEKTDLTDKCNSLAQSIKEIESKAQKDMKVCTERHLVDLQRAKEHFAASEKIRRERWLEARTSKIKEMTVKGLEPELRSMVEQHQLEIQEIRSTHIKELQDSELRVIRRSNQQLEQLRLELTASHEKVLASEKNILWTRYKEKLEEQEAQFRTERVKFAENLERERNRFDEELAKRDMEKDTIIRQTYTRLQKELEDEKLKHQAEKQALQESLQKEWTDWLENYRKQQIIKLEKSEKKIREQSQIERDRQIELAIGRLEKEARDMKTVVQQSYESKLRSVKEKYEMELHIATDNEKIQKQALLSMENKLAQTENRLKTTENRLDECVNNLSNKNVLIETLTAERDNAKGIARREIEAEKRVLEDKIASLYQELTQNNANKEMLMSQLYSRVKLIITQKVLTIKNLSKELEGVNAKCGHLEKLLDQQRKEYILKSL</sequence>
<proteinExistence type="predicted"/>
<dbReference type="EMBL" id="JAUDFV010000157">
    <property type="protein sequence ID" value="KAL2713892.1"/>
    <property type="molecule type" value="Genomic_DNA"/>
</dbReference>
<accession>A0ABD2A0C4</accession>
<gene>
    <name evidence="2" type="ORF">V1478_016449</name>
</gene>
<protein>
    <submittedName>
        <fullName evidence="2">Centrosomal protein of 131 kDa-like</fullName>
    </submittedName>
</protein>
<keyword evidence="3" id="KW-1185">Reference proteome</keyword>
<comment type="caution">
    <text evidence="2">The sequence shown here is derived from an EMBL/GenBank/DDBJ whole genome shotgun (WGS) entry which is preliminary data.</text>
</comment>
<evidence type="ECO:0000256" key="1">
    <source>
        <dbReference type="SAM" id="Coils"/>
    </source>
</evidence>
<organism evidence="2 3">
    <name type="scientific">Vespula squamosa</name>
    <name type="common">Southern yellow jacket</name>
    <name type="synonym">Wasp</name>
    <dbReference type="NCBI Taxonomy" id="30214"/>
    <lineage>
        <taxon>Eukaryota</taxon>
        <taxon>Metazoa</taxon>
        <taxon>Ecdysozoa</taxon>
        <taxon>Arthropoda</taxon>
        <taxon>Hexapoda</taxon>
        <taxon>Insecta</taxon>
        <taxon>Pterygota</taxon>
        <taxon>Neoptera</taxon>
        <taxon>Endopterygota</taxon>
        <taxon>Hymenoptera</taxon>
        <taxon>Apocrita</taxon>
        <taxon>Aculeata</taxon>
        <taxon>Vespoidea</taxon>
        <taxon>Vespidae</taxon>
        <taxon>Vespinae</taxon>
        <taxon>Vespula</taxon>
    </lineage>
</organism>
<feature type="coiled-coil region" evidence="1">
    <location>
        <begin position="561"/>
        <end position="631"/>
    </location>
</feature>
<evidence type="ECO:0000313" key="3">
    <source>
        <dbReference type="Proteomes" id="UP001607302"/>
    </source>
</evidence>
<dbReference type="InterPro" id="IPR030465">
    <property type="entry name" value="CEP131"/>
</dbReference>
<name>A0ABD2A0C4_VESSQ</name>
<reference evidence="2 3" key="1">
    <citation type="journal article" date="2024" name="Ann. Entomol. Soc. Am.">
        <title>Genomic analyses of the southern and eastern yellowjacket wasps (Hymenoptera: Vespidae) reveal evolutionary signatures of social life.</title>
        <authorList>
            <person name="Catto M.A."/>
            <person name="Caine P.B."/>
            <person name="Orr S.E."/>
            <person name="Hunt B.G."/>
            <person name="Goodisman M.A.D."/>
        </authorList>
    </citation>
    <scope>NUCLEOTIDE SEQUENCE [LARGE SCALE GENOMIC DNA]</scope>
    <source>
        <strain evidence="2">233</strain>
        <tissue evidence="2">Head and thorax</tissue>
    </source>
</reference>
<evidence type="ECO:0000313" key="2">
    <source>
        <dbReference type="EMBL" id="KAL2713892.1"/>
    </source>
</evidence>